<feature type="domain" description="Stealth protein CR1 conserved region 1" evidence="5">
    <location>
        <begin position="124"/>
        <end position="151"/>
    </location>
</feature>
<accession>A0A6G6WGZ2</accession>
<name>A0A6G6WGZ2_9ACTN</name>
<evidence type="ECO:0000259" key="6">
    <source>
        <dbReference type="Pfam" id="PF17102"/>
    </source>
</evidence>
<keyword evidence="9" id="KW-1185">Reference proteome</keyword>
<evidence type="ECO:0000256" key="2">
    <source>
        <dbReference type="ARBA" id="ARBA00022679"/>
    </source>
</evidence>
<dbReference type="Pfam" id="PF17101">
    <property type="entry name" value="Stealth_CR1"/>
    <property type="match status" value="1"/>
</dbReference>
<dbReference type="Proteomes" id="UP000502996">
    <property type="component" value="Chromosome"/>
</dbReference>
<proteinExistence type="inferred from homology"/>
<dbReference type="Pfam" id="PF17103">
    <property type="entry name" value="Stealth_CR4"/>
    <property type="match status" value="1"/>
</dbReference>
<evidence type="ECO:0000256" key="1">
    <source>
        <dbReference type="ARBA" id="ARBA00007583"/>
    </source>
</evidence>
<dbReference type="EMBL" id="CP049257">
    <property type="protein sequence ID" value="QIG44427.1"/>
    <property type="molecule type" value="Genomic_DNA"/>
</dbReference>
<dbReference type="KEGG" id="nano:G5V58_18045"/>
<evidence type="ECO:0000259" key="7">
    <source>
        <dbReference type="Pfam" id="PF17103"/>
    </source>
</evidence>
<dbReference type="InterPro" id="IPR031357">
    <property type="entry name" value="Stealth_CR3"/>
</dbReference>
<reference evidence="8 9" key="1">
    <citation type="submission" date="2020-02" db="EMBL/GenBank/DDBJ databases">
        <title>Full genome sequence of Nocardioides sp. R-3366.</title>
        <authorList>
            <person name="Im W.-T."/>
        </authorList>
    </citation>
    <scope>NUCLEOTIDE SEQUENCE [LARGE SCALE GENOMIC DNA]</scope>
    <source>
        <strain evidence="8 9">R-3366</strain>
    </source>
</reference>
<evidence type="ECO:0000313" key="8">
    <source>
        <dbReference type="EMBL" id="QIG44427.1"/>
    </source>
</evidence>
<evidence type="ECO:0000259" key="5">
    <source>
        <dbReference type="Pfam" id="PF17101"/>
    </source>
</evidence>
<evidence type="ECO:0000259" key="4">
    <source>
        <dbReference type="Pfam" id="PF11380"/>
    </source>
</evidence>
<dbReference type="GO" id="GO:0016772">
    <property type="term" value="F:transferase activity, transferring phosphorus-containing groups"/>
    <property type="evidence" value="ECO:0007669"/>
    <property type="project" value="InterPro"/>
</dbReference>
<dbReference type="InterPro" id="IPR031358">
    <property type="entry name" value="Stealth_CR1"/>
</dbReference>
<organism evidence="8 9">
    <name type="scientific">Nocardioides anomalus</name>
    <dbReference type="NCBI Taxonomy" id="2712223"/>
    <lineage>
        <taxon>Bacteria</taxon>
        <taxon>Bacillati</taxon>
        <taxon>Actinomycetota</taxon>
        <taxon>Actinomycetes</taxon>
        <taxon>Propionibacteriales</taxon>
        <taxon>Nocardioidaceae</taxon>
        <taxon>Nocardioides</taxon>
    </lineage>
</organism>
<dbReference type="InterPro" id="IPR031356">
    <property type="entry name" value="Stealth_CR4"/>
</dbReference>
<dbReference type="Pfam" id="PF11380">
    <property type="entry name" value="Stealth_CR2"/>
    <property type="match status" value="1"/>
</dbReference>
<dbReference type="InterPro" id="IPR047141">
    <property type="entry name" value="Stealth"/>
</dbReference>
<evidence type="ECO:0008006" key="10">
    <source>
        <dbReference type="Google" id="ProtNLM"/>
    </source>
</evidence>
<dbReference type="Pfam" id="PF17102">
    <property type="entry name" value="Stealth_CR3"/>
    <property type="match status" value="1"/>
</dbReference>
<protein>
    <recommendedName>
        <fullName evidence="10">Sugar phosphotransferase</fullName>
    </recommendedName>
</protein>
<dbReference type="AlphaFoldDB" id="A0A6G6WGZ2"/>
<feature type="domain" description="Stealth protein CR2 conserved region 2" evidence="4">
    <location>
        <begin position="165"/>
        <end position="269"/>
    </location>
</feature>
<dbReference type="GO" id="GO:0000271">
    <property type="term" value="P:polysaccharide biosynthetic process"/>
    <property type="evidence" value="ECO:0007669"/>
    <property type="project" value="UniProtKB-KW"/>
</dbReference>
<dbReference type="PANTHER" id="PTHR24045">
    <property type="match status" value="1"/>
</dbReference>
<evidence type="ECO:0000313" key="9">
    <source>
        <dbReference type="Proteomes" id="UP000502996"/>
    </source>
</evidence>
<gene>
    <name evidence="8" type="ORF">G5V58_18045</name>
</gene>
<sequence length="435" mass="48438">MAARTAYLQELARADAPAYLTLRDPALNGWPERRGPLAAMATDLLRGRTSVLALEPAAPALSQGCTVEVEFWEEDVEGQLVAPRRNRYTQRLPRERATTTTTVHGVDVPTLPLMAAPTVHECTFPVDVVVTWVDGADPEWNAARAERLAGLTGTATTRESSGQARYLSRDELRYAFRSLHLFAPWVRRIHLVTAGQVPSWLDTSHPAITVVDHRAILPPDALPTFNSHAIESALHRVPDLAEHFVYLNDDFLLGRPLGPEAFFSPAGHTAVWFSPNTIGLDHAPDAPPYLKAAFNNRRLLQDAFGAVLTDNLAHAPYAHRRSVLEEIERRFPAEVAATARAPFRSETDLSLLSSFAQHYGLLIGTAYAAQSERAYVNISNSDLEWQLKKALEREQDFLCLADHHDHALDQDRLDRVLGDFLETYFPVAAPWERRG</sequence>
<evidence type="ECO:0000256" key="3">
    <source>
        <dbReference type="ARBA" id="ARBA00023169"/>
    </source>
</evidence>
<feature type="domain" description="Stealth protein CR3 conserved region 3" evidence="6">
    <location>
        <begin position="313"/>
        <end position="359"/>
    </location>
</feature>
<feature type="domain" description="Stealth protein CR4 conserved region 4" evidence="7">
    <location>
        <begin position="393"/>
        <end position="434"/>
    </location>
</feature>
<dbReference type="InterPro" id="IPR021520">
    <property type="entry name" value="Stealth_CR2"/>
</dbReference>
<keyword evidence="2" id="KW-0808">Transferase</keyword>
<keyword evidence="3" id="KW-0270">Exopolysaccharide synthesis</keyword>
<comment type="similarity">
    <text evidence="1">Belongs to the stealth family.</text>
</comment>
<dbReference type="PANTHER" id="PTHR24045:SF0">
    <property type="entry name" value="N-ACETYLGLUCOSAMINE-1-PHOSPHOTRANSFERASE SUBUNITS ALPHA_BETA"/>
    <property type="match status" value="1"/>
</dbReference>